<dbReference type="STRING" id="504800.SAMN04488085_10653"/>
<name>A0A1I4EIS3_9ACTN</name>
<keyword evidence="6" id="KW-1185">Reference proteome</keyword>
<dbReference type="InterPro" id="IPR023430">
    <property type="entry name" value="Pept_HybD-like_dom_sf"/>
</dbReference>
<dbReference type="RefSeq" id="WP_091324317.1">
    <property type="nucleotide sequence ID" value="NZ_FOSW01000006.1"/>
</dbReference>
<dbReference type="OrthoDB" id="3828930at2"/>
<keyword evidence="2 5" id="KW-0645">Protease</keyword>
<dbReference type="PRINTS" id="PR00446">
    <property type="entry name" value="HYDRGNUPTAKE"/>
</dbReference>
<dbReference type="EMBL" id="FOSW01000006">
    <property type="protein sequence ID" value="SFL05658.1"/>
    <property type="molecule type" value="Genomic_DNA"/>
</dbReference>
<dbReference type="Proteomes" id="UP000199152">
    <property type="component" value="Unassembled WGS sequence"/>
</dbReference>
<proteinExistence type="inferred from homology"/>
<evidence type="ECO:0000256" key="2">
    <source>
        <dbReference type="ARBA" id="ARBA00022670"/>
    </source>
</evidence>
<keyword evidence="3" id="KW-0064">Aspartyl protease</keyword>
<organism evidence="5 6">
    <name type="scientific">Geodermatophilus ruber</name>
    <dbReference type="NCBI Taxonomy" id="504800"/>
    <lineage>
        <taxon>Bacteria</taxon>
        <taxon>Bacillati</taxon>
        <taxon>Actinomycetota</taxon>
        <taxon>Actinomycetes</taxon>
        <taxon>Geodermatophilales</taxon>
        <taxon>Geodermatophilaceae</taxon>
        <taxon>Geodermatophilus</taxon>
    </lineage>
</organism>
<evidence type="ECO:0000256" key="1">
    <source>
        <dbReference type="ARBA" id="ARBA00006814"/>
    </source>
</evidence>
<dbReference type="InterPro" id="IPR000671">
    <property type="entry name" value="Peptidase_A31"/>
</dbReference>
<accession>A0A1I4EIS3</accession>
<dbReference type="SUPFAM" id="SSF53163">
    <property type="entry name" value="HybD-like"/>
    <property type="match status" value="1"/>
</dbReference>
<comment type="similarity">
    <text evidence="1">Belongs to the peptidase A31 family.</text>
</comment>
<dbReference type="Gene3D" id="3.40.50.1450">
    <property type="entry name" value="HybD-like"/>
    <property type="match status" value="1"/>
</dbReference>
<dbReference type="NCBIfam" id="TIGR00072">
    <property type="entry name" value="hydrog_prot"/>
    <property type="match status" value="1"/>
</dbReference>
<dbReference type="AlphaFoldDB" id="A0A1I4EIS3"/>
<evidence type="ECO:0000256" key="3">
    <source>
        <dbReference type="ARBA" id="ARBA00022750"/>
    </source>
</evidence>
<dbReference type="Pfam" id="PF01750">
    <property type="entry name" value="HycI"/>
    <property type="match status" value="1"/>
</dbReference>
<evidence type="ECO:0000256" key="4">
    <source>
        <dbReference type="ARBA" id="ARBA00022801"/>
    </source>
</evidence>
<evidence type="ECO:0000313" key="6">
    <source>
        <dbReference type="Proteomes" id="UP000199152"/>
    </source>
</evidence>
<protein>
    <submittedName>
        <fullName evidence="5">Hydrogenase maturation protease</fullName>
    </submittedName>
</protein>
<reference evidence="5 6" key="1">
    <citation type="submission" date="2016-10" db="EMBL/GenBank/DDBJ databases">
        <authorList>
            <person name="de Groot N.N."/>
        </authorList>
    </citation>
    <scope>NUCLEOTIDE SEQUENCE [LARGE SCALE GENOMIC DNA]</scope>
    <source>
        <strain evidence="5 6">DSM 45317</strain>
    </source>
</reference>
<dbReference type="GO" id="GO:0004190">
    <property type="term" value="F:aspartic-type endopeptidase activity"/>
    <property type="evidence" value="ECO:0007669"/>
    <property type="project" value="UniProtKB-KW"/>
</dbReference>
<sequence length="172" mass="16839">MTGRVLVAGIGNVFLGDDGFGVEVVRRIDPAALPPGVDVVDYGIRGVHLAYDLLDGAHDTVVLVDAVPLDGPPGTLAVLEVPAPGAGGHAPAGSAAVVDGHGLDPDAVLHLLGDLGGSVARVLVVGCAPADVHPAMHLSPPVAAAVGPAVALVHEVVSGAAARPGEEDGVRG</sequence>
<evidence type="ECO:0000313" key="5">
    <source>
        <dbReference type="EMBL" id="SFL05658.1"/>
    </source>
</evidence>
<keyword evidence="4" id="KW-0378">Hydrolase</keyword>
<gene>
    <name evidence="5" type="ORF">SAMN04488085_10653</name>
</gene>
<dbReference type="PANTHER" id="PTHR30302:SF1">
    <property type="entry name" value="HYDROGENASE 2 MATURATION PROTEASE"/>
    <property type="match status" value="1"/>
</dbReference>
<dbReference type="PANTHER" id="PTHR30302">
    <property type="entry name" value="HYDROGENASE 1 MATURATION PROTEASE"/>
    <property type="match status" value="1"/>
</dbReference>
<dbReference type="GO" id="GO:0016485">
    <property type="term" value="P:protein processing"/>
    <property type="evidence" value="ECO:0007669"/>
    <property type="project" value="TreeGrafter"/>
</dbReference>
<dbReference type="GO" id="GO:0008047">
    <property type="term" value="F:enzyme activator activity"/>
    <property type="evidence" value="ECO:0007669"/>
    <property type="project" value="InterPro"/>
</dbReference>
<dbReference type="InParanoid" id="A0A1I4EIS3"/>